<organism evidence="2 3">
    <name type="scientific">Pseudopithomyces chartarum</name>
    <dbReference type="NCBI Taxonomy" id="1892770"/>
    <lineage>
        <taxon>Eukaryota</taxon>
        <taxon>Fungi</taxon>
        <taxon>Dikarya</taxon>
        <taxon>Ascomycota</taxon>
        <taxon>Pezizomycotina</taxon>
        <taxon>Dothideomycetes</taxon>
        <taxon>Pleosporomycetidae</taxon>
        <taxon>Pleosporales</taxon>
        <taxon>Massarineae</taxon>
        <taxon>Didymosphaeriaceae</taxon>
        <taxon>Pseudopithomyces</taxon>
    </lineage>
</organism>
<accession>A0AAN6RJJ1</accession>
<protein>
    <submittedName>
        <fullName evidence="2">Uncharacterized protein</fullName>
    </submittedName>
</protein>
<feature type="transmembrane region" description="Helical" evidence="1">
    <location>
        <begin position="172"/>
        <end position="197"/>
    </location>
</feature>
<dbReference type="EMBL" id="WVTA01000002">
    <property type="protein sequence ID" value="KAK3215660.1"/>
    <property type="molecule type" value="Genomic_DNA"/>
</dbReference>
<sequence length="357" mass="40566">MGASMKERCPLTKRLEILLTSYIVHIATAFITLPSLIWHISSTHIHDDYGMPKDWMEEFDKTQFTGGRGMLWGFLFVLIPVDCLHSFFALDYFHGLRFERGQALYEATKAQQSQHHPSLFAPLNGSESKLKHHSNNTLSKSTSVRKNVPLPAYPARTFHPLLTHHFPPFARLLLLTLYDLALSTFLTVHITVFFNLLGVNWDACDDYAPLLPAEFLDQRQTNMTVVERCHSINIDMHVSGGFDIALCCILLAIHLWHLAFRAWEVIVFGVGKEAEMGVTKQSIALDGSADIGGWADMRDVEGRGKSTAGRFRESSVRERVKGVRDSARDWFEIDEEDTAEVPEKVRWNEVLLECLVH</sequence>
<gene>
    <name evidence="2" type="ORF">GRF29_8g718305</name>
</gene>
<evidence type="ECO:0000313" key="3">
    <source>
        <dbReference type="Proteomes" id="UP001280581"/>
    </source>
</evidence>
<name>A0AAN6RJJ1_9PLEO</name>
<evidence type="ECO:0000313" key="2">
    <source>
        <dbReference type="EMBL" id="KAK3215660.1"/>
    </source>
</evidence>
<reference evidence="2 3" key="1">
    <citation type="submission" date="2021-02" db="EMBL/GenBank/DDBJ databases">
        <title>Genome assembly of Pseudopithomyces chartarum.</title>
        <authorList>
            <person name="Jauregui R."/>
            <person name="Singh J."/>
            <person name="Voisey C."/>
        </authorList>
    </citation>
    <scope>NUCLEOTIDE SEQUENCE [LARGE SCALE GENOMIC DNA]</scope>
    <source>
        <strain evidence="2 3">AGR01</strain>
    </source>
</reference>
<dbReference type="Proteomes" id="UP001280581">
    <property type="component" value="Unassembled WGS sequence"/>
</dbReference>
<feature type="transmembrane region" description="Helical" evidence="1">
    <location>
        <begin position="70"/>
        <end position="90"/>
    </location>
</feature>
<evidence type="ECO:0000256" key="1">
    <source>
        <dbReference type="SAM" id="Phobius"/>
    </source>
</evidence>
<comment type="caution">
    <text evidence="2">The sequence shown here is derived from an EMBL/GenBank/DDBJ whole genome shotgun (WGS) entry which is preliminary data.</text>
</comment>
<proteinExistence type="predicted"/>
<dbReference type="AlphaFoldDB" id="A0AAN6RJJ1"/>
<keyword evidence="1" id="KW-0812">Transmembrane</keyword>
<feature type="transmembrane region" description="Helical" evidence="1">
    <location>
        <begin position="21"/>
        <end position="41"/>
    </location>
</feature>
<feature type="transmembrane region" description="Helical" evidence="1">
    <location>
        <begin position="240"/>
        <end position="260"/>
    </location>
</feature>
<keyword evidence="3" id="KW-1185">Reference proteome</keyword>
<keyword evidence="1" id="KW-1133">Transmembrane helix</keyword>
<keyword evidence="1" id="KW-0472">Membrane</keyword>